<dbReference type="AlphaFoldDB" id="A0A562UFP4"/>
<sequence length="100" mass="11571">MCSGSGGYEPGKLILEKQKSISKLTWHQFKEKLDEIGFWGMATKEKSMGNDGSEWILEGVVNDKYHVVDRWTPKSLSDYYQCCDYLLKLTDIKIPADRKY</sequence>
<proteinExistence type="predicted"/>
<comment type="caution">
    <text evidence="1">The sequence shown here is derived from an EMBL/GenBank/DDBJ whole genome shotgun (WGS) entry which is preliminary data.</text>
</comment>
<dbReference type="EMBL" id="VLLI01000001">
    <property type="protein sequence ID" value="TWJ04419.1"/>
    <property type="molecule type" value="Genomic_DNA"/>
</dbReference>
<dbReference type="RefSeq" id="WP_144908625.1">
    <property type="nucleotide sequence ID" value="NZ_VLLI01000001.1"/>
</dbReference>
<evidence type="ECO:0000313" key="2">
    <source>
        <dbReference type="Proteomes" id="UP000317010"/>
    </source>
</evidence>
<reference evidence="1 2" key="1">
    <citation type="submission" date="2019-07" db="EMBL/GenBank/DDBJ databases">
        <title>Genomic Encyclopedia of Archaeal and Bacterial Type Strains, Phase II (KMG-II): from individual species to whole genera.</title>
        <authorList>
            <person name="Goeker M."/>
        </authorList>
    </citation>
    <scope>NUCLEOTIDE SEQUENCE [LARGE SCALE GENOMIC DNA]</scope>
    <source>
        <strain evidence="1 2">ATCC BAA-1854</strain>
    </source>
</reference>
<name>A0A562UFP4_9SPHI</name>
<dbReference type="Proteomes" id="UP000317010">
    <property type="component" value="Unassembled WGS sequence"/>
</dbReference>
<dbReference type="OrthoDB" id="185897at2"/>
<keyword evidence="2" id="KW-1185">Reference proteome</keyword>
<organism evidence="1 2">
    <name type="scientific">Mucilaginibacter frigoritolerans</name>
    <dbReference type="NCBI Taxonomy" id="652788"/>
    <lineage>
        <taxon>Bacteria</taxon>
        <taxon>Pseudomonadati</taxon>
        <taxon>Bacteroidota</taxon>
        <taxon>Sphingobacteriia</taxon>
        <taxon>Sphingobacteriales</taxon>
        <taxon>Sphingobacteriaceae</taxon>
        <taxon>Mucilaginibacter</taxon>
    </lineage>
</organism>
<protein>
    <submittedName>
        <fullName evidence="1">Uncharacterized protein</fullName>
    </submittedName>
</protein>
<accession>A0A562UFP4</accession>
<gene>
    <name evidence="1" type="ORF">JN11_00127</name>
</gene>
<evidence type="ECO:0000313" key="1">
    <source>
        <dbReference type="EMBL" id="TWJ04419.1"/>
    </source>
</evidence>